<reference evidence="1 2" key="1">
    <citation type="submission" date="2014-04" db="EMBL/GenBank/DDBJ databases">
        <authorList>
            <consortium name="DOE Joint Genome Institute"/>
            <person name="Kuo A."/>
            <person name="Kohler A."/>
            <person name="Nagy L.G."/>
            <person name="Floudas D."/>
            <person name="Copeland A."/>
            <person name="Barry K.W."/>
            <person name="Cichocki N."/>
            <person name="Veneault-Fourrey C."/>
            <person name="LaButti K."/>
            <person name="Lindquist E.A."/>
            <person name="Lipzen A."/>
            <person name="Lundell T."/>
            <person name="Morin E."/>
            <person name="Murat C."/>
            <person name="Sun H."/>
            <person name="Tunlid A."/>
            <person name="Henrissat B."/>
            <person name="Grigoriev I.V."/>
            <person name="Hibbett D.S."/>
            <person name="Martin F."/>
            <person name="Nordberg H.P."/>
            <person name="Cantor M.N."/>
            <person name="Hua S.X."/>
        </authorList>
    </citation>
    <scope>NUCLEOTIDE SEQUENCE [LARGE SCALE GENOMIC DNA]</scope>
    <source>
        <strain evidence="1 2">Foug A</strain>
    </source>
</reference>
<dbReference type="AlphaFoldDB" id="A0A0C3DH19"/>
<dbReference type="EMBL" id="KN822136">
    <property type="protein sequence ID" value="KIM55391.1"/>
    <property type="molecule type" value="Genomic_DNA"/>
</dbReference>
<evidence type="ECO:0000313" key="1">
    <source>
        <dbReference type="EMBL" id="KIM55391.1"/>
    </source>
</evidence>
<feature type="non-terminal residue" evidence="1">
    <location>
        <position position="88"/>
    </location>
</feature>
<reference evidence="2" key="2">
    <citation type="submission" date="2015-01" db="EMBL/GenBank/DDBJ databases">
        <title>Evolutionary Origins and Diversification of the Mycorrhizal Mutualists.</title>
        <authorList>
            <consortium name="DOE Joint Genome Institute"/>
            <consortium name="Mycorrhizal Genomics Consortium"/>
            <person name="Kohler A."/>
            <person name="Kuo A."/>
            <person name="Nagy L.G."/>
            <person name="Floudas D."/>
            <person name="Copeland A."/>
            <person name="Barry K.W."/>
            <person name="Cichocki N."/>
            <person name="Veneault-Fourrey C."/>
            <person name="LaButti K."/>
            <person name="Lindquist E.A."/>
            <person name="Lipzen A."/>
            <person name="Lundell T."/>
            <person name="Morin E."/>
            <person name="Murat C."/>
            <person name="Riley R."/>
            <person name="Ohm R."/>
            <person name="Sun H."/>
            <person name="Tunlid A."/>
            <person name="Henrissat B."/>
            <person name="Grigoriev I.V."/>
            <person name="Hibbett D.S."/>
            <person name="Martin F."/>
        </authorList>
    </citation>
    <scope>NUCLEOTIDE SEQUENCE [LARGE SCALE GENOMIC DNA]</scope>
    <source>
        <strain evidence="2">Foug A</strain>
    </source>
</reference>
<dbReference type="InParanoid" id="A0A0C3DH19"/>
<sequence>MATTILHMVTVPHVFYGFPGAFIHCFNGPIFRITHQAEIKSHQISVGCNEILQILVTVSSHDSARSSLTIKLVPKYSASPRPSNSYYV</sequence>
<accession>A0A0C3DH19</accession>
<name>A0A0C3DH19_9AGAM</name>
<gene>
    <name evidence="1" type="ORF">SCLCIDRAFT_1221235</name>
</gene>
<evidence type="ECO:0000313" key="2">
    <source>
        <dbReference type="Proteomes" id="UP000053989"/>
    </source>
</evidence>
<keyword evidence="2" id="KW-1185">Reference proteome</keyword>
<proteinExistence type="predicted"/>
<protein>
    <submittedName>
        <fullName evidence="1">Uncharacterized protein</fullName>
    </submittedName>
</protein>
<dbReference type="Proteomes" id="UP000053989">
    <property type="component" value="Unassembled WGS sequence"/>
</dbReference>
<dbReference type="HOGENOM" id="CLU_2475104_0_0_1"/>
<organism evidence="1 2">
    <name type="scientific">Scleroderma citrinum Foug A</name>
    <dbReference type="NCBI Taxonomy" id="1036808"/>
    <lineage>
        <taxon>Eukaryota</taxon>
        <taxon>Fungi</taxon>
        <taxon>Dikarya</taxon>
        <taxon>Basidiomycota</taxon>
        <taxon>Agaricomycotina</taxon>
        <taxon>Agaricomycetes</taxon>
        <taxon>Agaricomycetidae</taxon>
        <taxon>Boletales</taxon>
        <taxon>Sclerodermatineae</taxon>
        <taxon>Sclerodermataceae</taxon>
        <taxon>Scleroderma</taxon>
    </lineage>
</organism>